<dbReference type="RefSeq" id="WP_013387139.1">
    <property type="nucleotide sequence ID" value="NC_014632.1"/>
</dbReference>
<feature type="transmembrane region" description="Helical" evidence="1">
    <location>
        <begin position="7"/>
        <end position="30"/>
    </location>
</feature>
<keyword evidence="1" id="KW-0812">Transmembrane</keyword>
<gene>
    <name evidence="2" type="ordered locus">Ilyop_0682</name>
</gene>
<reference evidence="2 3" key="1">
    <citation type="journal article" date="2010" name="Stand. Genomic Sci.">
        <title>Complete genome sequence of Ilyobacter polytropus type strain (CuHbu1).</title>
        <authorList>
            <person name="Sikorski J."/>
            <person name="Chertkov O."/>
            <person name="Lapidus A."/>
            <person name="Nolan M."/>
            <person name="Lucas S."/>
            <person name="Del Rio T.G."/>
            <person name="Tice H."/>
            <person name="Cheng J.F."/>
            <person name="Tapia R."/>
            <person name="Han C."/>
            <person name="Goodwin L."/>
            <person name="Pitluck S."/>
            <person name="Liolios K."/>
            <person name="Ivanova N."/>
            <person name="Mavromatis K."/>
            <person name="Mikhailova N."/>
            <person name="Pati A."/>
            <person name="Chen A."/>
            <person name="Palaniappan K."/>
            <person name="Land M."/>
            <person name="Hauser L."/>
            <person name="Chang Y.J."/>
            <person name="Jeffries C.D."/>
            <person name="Brambilla E."/>
            <person name="Yasawong M."/>
            <person name="Rohde M."/>
            <person name="Pukall R."/>
            <person name="Spring S."/>
            <person name="Goker M."/>
            <person name="Woyke T."/>
            <person name="Bristow J."/>
            <person name="Eisen J.A."/>
            <person name="Markowitz V."/>
            <person name="Hugenholtz P."/>
            <person name="Kyrpides N.C."/>
            <person name="Klenk H.P."/>
        </authorList>
    </citation>
    <scope>NUCLEOTIDE SEQUENCE [LARGE SCALE GENOMIC DNA]</scope>
    <source>
        <strain evidence="3">ATCC 51220 / DSM 2926 / LMG 16218 / CuHBu1</strain>
    </source>
</reference>
<sequence length="222" mass="25414">MRKNLKNWFYTGLIALLPVILTFYFLSWIFQMVINLLKDSFIVRNLTNFLLGLDRFSKVEQIEIYIKLSVYVISIVGIFFIITLVGLTLKHVMGKRIASFFERLFIKLPVIKQVYTTLSQITGLVSSDKAKSYQKVVLIEYPKKGIYSLGFLTSNGNSYFEEVMGKEKLLNIFVPTSPNPTSGMFIMMEEKDVKILNIRVEEAIKLIISGGAIIPYSVSNRI</sequence>
<dbReference type="Pfam" id="PF04367">
    <property type="entry name" value="DUF502"/>
    <property type="match status" value="1"/>
</dbReference>
<organism evidence="2 3">
    <name type="scientific">Ilyobacter polytropus (strain ATCC 51220 / DSM 2926 / LMG 16218 / CuHBu1)</name>
    <dbReference type="NCBI Taxonomy" id="572544"/>
    <lineage>
        <taxon>Bacteria</taxon>
        <taxon>Fusobacteriati</taxon>
        <taxon>Fusobacteriota</taxon>
        <taxon>Fusobacteriia</taxon>
        <taxon>Fusobacteriales</taxon>
        <taxon>Fusobacteriaceae</taxon>
        <taxon>Ilyobacter</taxon>
    </lineage>
</organism>
<evidence type="ECO:0000313" key="3">
    <source>
        <dbReference type="Proteomes" id="UP000006875"/>
    </source>
</evidence>
<dbReference type="STRING" id="572544.Ilyop_0682"/>
<evidence type="ECO:0008006" key="4">
    <source>
        <dbReference type="Google" id="ProtNLM"/>
    </source>
</evidence>
<dbReference type="PANTHER" id="PTHR31876:SF26">
    <property type="entry name" value="PROTEIN LIKE COV 2"/>
    <property type="match status" value="1"/>
</dbReference>
<dbReference type="KEGG" id="ipo:Ilyop_0682"/>
<proteinExistence type="predicted"/>
<dbReference type="eggNOG" id="COG2928">
    <property type="taxonomic scope" value="Bacteria"/>
</dbReference>
<keyword evidence="1" id="KW-0472">Membrane</keyword>
<dbReference type="OrthoDB" id="9780267at2"/>
<dbReference type="Proteomes" id="UP000006875">
    <property type="component" value="Chromosome"/>
</dbReference>
<evidence type="ECO:0000313" key="2">
    <source>
        <dbReference type="EMBL" id="ADO82469.1"/>
    </source>
</evidence>
<dbReference type="EMBL" id="CP002281">
    <property type="protein sequence ID" value="ADO82469.1"/>
    <property type="molecule type" value="Genomic_DNA"/>
</dbReference>
<feature type="transmembrane region" description="Helical" evidence="1">
    <location>
        <begin position="64"/>
        <end position="89"/>
    </location>
</feature>
<keyword evidence="3" id="KW-1185">Reference proteome</keyword>
<dbReference type="AlphaFoldDB" id="E3H6V0"/>
<dbReference type="InterPro" id="IPR007462">
    <property type="entry name" value="COV1-like"/>
</dbReference>
<dbReference type="HOGENOM" id="CLU_068050_1_1_0"/>
<keyword evidence="1" id="KW-1133">Transmembrane helix</keyword>
<protein>
    <recommendedName>
        <fullName evidence="4">Transporter</fullName>
    </recommendedName>
</protein>
<name>E3H6V0_ILYPC</name>
<dbReference type="PANTHER" id="PTHR31876">
    <property type="entry name" value="COV-LIKE PROTEIN 1"/>
    <property type="match status" value="1"/>
</dbReference>
<accession>E3H6V0</accession>
<evidence type="ECO:0000256" key="1">
    <source>
        <dbReference type="SAM" id="Phobius"/>
    </source>
</evidence>